<evidence type="ECO:0000259" key="2">
    <source>
        <dbReference type="Pfam" id="PF11268"/>
    </source>
</evidence>
<evidence type="ECO:0000256" key="1">
    <source>
        <dbReference type="SAM" id="MobiDB-lite"/>
    </source>
</evidence>
<gene>
    <name evidence="3" type="ORF">CARG_02350</name>
</gene>
<dbReference type="Proteomes" id="UP000016943">
    <property type="component" value="Chromosome"/>
</dbReference>
<feature type="domain" description="DUF3071" evidence="2">
    <location>
        <begin position="1"/>
        <end position="208"/>
    </location>
</feature>
<dbReference type="HOGENOM" id="CLU_021151_0_0_11"/>
<dbReference type="InterPro" id="IPR021421">
    <property type="entry name" value="DUF3071"/>
</dbReference>
<proteinExistence type="predicted"/>
<dbReference type="eggNOG" id="ENOG502ZCFK">
    <property type="taxonomic scope" value="Bacteria"/>
</dbReference>
<keyword evidence="4" id="KW-1185">Reference proteome</keyword>
<sequence length="332" mass="35927">MRELRFESTESDGNSLVFTSDSSADGAQEQFFLALDTLSPQDIEALASALESSRGRADVSTVKASAETATAGDDVASSPAKPAAEPVESPRSQPLKLRPKEIQERIRAGATVEEVAELAGVSVERIDDYAYPVLLERSRMAEIAKKAYPVRDDGPAKLTLWEILATAFAARGIDLESAEWDSYRDASNQWVVSVSWKAGLSENTAEWSLHTKNFGQSTAVARNAIAADVIDPEFIQPVRKVSVHRPRPSAEDTQEMDLLSELTGVVETPAAGQSDAADASAHDGDAAAEQSDSRGAQREGQEPSSKRRRKAVTPHWEDVLLGVRANTKRPRN</sequence>
<dbReference type="OrthoDB" id="5180791at2"/>
<feature type="compositionally biased region" description="Basic and acidic residues" evidence="1">
    <location>
        <begin position="280"/>
        <end position="305"/>
    </location>
</feature>
<dbReference type="EMBL" id="CP006365">
    <property type="protein sequence ID" value="AGU14632.1"/>
    <property type="molecule type" value="Genomic_DNA"/>
</dbReference>
<evidence type="ECO:0000313" key="3">
    <source>
        <dbReference type="EMBL" id="AGU14632.1"/>
    </source>
</evidence>
<organism evidence="3 4">
    <name type="scientific">Corynebacterium argentoratense DSM 44202</name>
    <dbReference type="NCBI Taxonomy" id="1348662"/>
    <lineage>
        <taxon>Bacteria</taxon>
        <taxon>Bacillati</taxon>
        <taxon>Actinomycetota</taxon>
        <taxon>Actinomycetes</taxon>
        <taxon>Mycobacteriales</taxon>
        <taxon>Corynebacteriaceae</taxon>
        <taxon>Corynebacterium</taxon>
    </lineage>
</organism>
<dbReference type="GeneID" id="78249324"/>
<dbReference type="STRING" id="1348662.CARG_02350"/>
<dbReference type="AlphaFoldDB" id="U3GYI0"/>
<reference evidence="3 4" key="1">
    <citation type="journal article" date="2013" name="Genome Announc.">
        <title>Whole-Genome Sequence of the Clinical Strain Corynebacterium argentoratense DSM 44202, Isolated from a Human Throat Specimen.</title>
        <authorList>
            <person name="Bomholt C."/>
            <person name="Glaub A."/>
            <person name="Gravermann K."/>
            <person name="Albersmeier A."/>
            <person name="Brinkrolf K."/>
            <person name="Ruckert C."/>
            <person name="Tauch A."/>
        </authorList>
    </citation>
    <scope>NUCLEOTIDE SEQUENCE [LARGE SCALE GENOMIC DNA]</scope>
    <source>
        <strain evidence="3">DSM 44202</strain>
    </source>
</reference>
<feature type="compositionally biased region" description="Polar residues" evidence="1">
    <location>
        <begin position="11"/>
        <end position="21"/>
    </location>
</feature>
<dbReference type="KEGG" id="caz:CARG_02350"/>
<name>U3GYI0_9CORY</name>
<feature type="region of interest" description="Disordered" evidence="1">
    <location>
        <begin position="49"/>
        <end position="93"/>
    </location>
</feature>
<dbReference type="NCBIfam" id="NF040712">
    <property type="entry name" value="SepH"/>
    <property type="match status" value="1"/>
</dbReference>
<protein>
    <recommendedName>
        <fullName evidence="2">DUF3071 domain-containing protein</fullName>
    </recommendedName>
</protein>
<dbReference type="Pfam" id="PF11268">
    <property type="entry name" value="DUF3071"/>
    <property type="match status" value="1"/>
</dbReference>
<dbReference type="PATRIC" id="fig|1348662.3.peg.466"/>
<accession>U3GYI0</accession>
<evidence type="ECO:0000313" key="4">
    <source>
        <dbReference type="Proteomes" id="UP000016943"/>
    </source>
</evidence>
<feature type="region of interest" description="Disordered" evidence="1">
    <location>
        <begin position="1"/>
        <end position="21"/>
    </location>
</feature>
<feature type="region of interest" description="Disordered" evidence="1">
    <location>
        <begin position="271"/>
        <end position="332"/>
    </location>
</feature>
<dbReference type="InterPro" id="IPR047682">
    <property type="entry name" value="SepH-like"/>
</dbReference>
<dbReference type="RefSeq" id="WP_020975774.1">
    <property type="nucleotide sequence ID" value="NC_022198.1"/>
</dbReference>